<name>A0A385UCK4_9CAUD</name>
<evidence type="ECO:0000313" key="2">
    <source>
        <dbReference type="Proteomes" id="UP000281572"/>
    </source>
</evidence>
<sequence length="70" mass="7582">MTRSLFAPLRVTARELRPGQLVSRPRGPLFTITDVDAIAAAGVIVRGRDHRHGGLVEVGCSSDTSFEVHQ</sequence>
<dbReference type="GeneID" id="55003894"/>
<gene>
    <name evidence="1" type="primary">53</name>
    <name evidence="1" type="ORF">JUICEBOX_53</name>
</gene>
<dbReference type="EMBL" id="MH727550">
    <property type="protein sequence ID" value="AYB69482.1"/>
    <property type="molecule type" value="Genomic_DNA"/>
</dbReference>
<evidence type="ECO:0000313" key="1">
    <source>
        <dbReference type="EMBL" id="AYB69482.1"/>
    </source>
</evidence>
<reference evidence="2" key="1">
    <citation type="submission" date="2018-08" db="EMBL/GenBank/DDBJ databases">
        <authorList>
            <person name="Pathak A."/>
            <person name="Staton O.A."/>
            <person name="Aldaher A.R."/>
            <person name="Baird K.M."/>
            <person name="Borah A."/>
            <person name="Haggard G.E."/>
            <person name="Meesala S."/>
            <person name="Nealy S.L."/>
            <person name="Ramdas R."/>
            <person name="Rocha M."/>
            <person name="Sristi D."/>
            <person name="Thukral S."/>
            <person name="Walls C.E."/>
            <person name="Waqas M."/>
            <person name="Williams M.R."/>
            <person name="Winters A.K."/>
            <person name="Sahawneh K.J."/>
            <person name="Monti D.L."/>
            <person name="Garlena R.A."/>
            <person name="Russell D.A."/>
            <person name="Pope W.H."/>
            <person name="Jacobs-Sera D."/>
            <person name="Hatfull G.F."/>
        </authorList>
    </citation>
    <scope>NUCLEOTIDE SEQUENCE [LARGE SCALE GENOMIC DNA]</scope>
</reference>
<dbReference type="KEGG" id="vg:55003894"/>
<protein>
    <submittedName>
        <fullName evidence="1">Uncharacterized protein</fullName>
    </submittedName>
</protein>
<dbReference type="Proteomes" id="UP000281572">
    <property type="component" value="Segment"/>
</dbReference>
<dbReference type="RefSeq" id="YP_009812822.1">
    <property type="nucleotide sequence ID" value="NC_048070.1"/>
</dbReference>
<keyword evidence="2" id="KW-1185">Reference proteome</keyword>
<organism evidence="1 2">
    <name type="scientific">Corynebacterium phage Juicebox</name>
    <dbReference type="NCBI Taxonomy" id="2301600"/>
    <lineage>
        <taxon>Viruses</taxon>
        <taxon>Duplodnaviria</taxon>
        <taxon>Heunggongvirae</taxon>
        <taxon>Uroviricota</taxon>
        <taxon>Caudoviricetes</taxon>
        <taxon>Juiceboxvirus</taxon>
        <taxon>Juiceboxvirus juicebox</taxon>
    </lineage>
</organism>
<proteinExistence type="predicted"/>
<accession>A0A385UCK4</accession>